<evidence type="ECO:0000313" key="3">
    <source>
        <dbReference type="Proteomes" id="UP000637002"/>
    </source>
</evidence>
<evidence type="ECO:0000256" key="1">
    <source>
        <dbReference type="SAM" id="Phobius"/>
    </source>
</evidence>
<sequence>MIAFVVAYWHWLAMALPVIAVLAVVARATRDWRLAAAAGALVAALLQGARVFQAGREAQSRDLEQANSAAARARDAADRTAAGKPRAELERDFERWGKPALLLGLLALGGCASLAGGGAGGAFCETARPIKLSAAARAGLSDAELRRLWAHNDFGERRCGARWVRQG</sequence>
<name>A0A916X933_9HYPH</name>
<evidence type="ECO:0000313" key="2">
    <source>
        <dbReference type="EMBL" id="GGC52472.1"/>
    </source>
</evidence>
<feature type="transmembrane region" description="Helical" evidence="1">
    <location>
        <begin position="100"/>
        <end position="123"/>
    </location>
</feature>
<reference evidence="2" key="1">
    <citation type="journal article" date="2014" name="Int. J. Syst. Evol. Microbiol.">
        <title>Complete genome sequence of Corynebacterium casei LMG S-19264T (=DSM 44701T), isolated from a smear-ripened cheese.</title>
        <authorList>
            <consortium name="US DOE Joint Genome Institute (JGI-PGF)"/>
            <person name="Walter F."/>
            <person name="Albersmeier A."/>
            <person name="Kalinowski J."/>
            <person name="Ruckert C."/>
        </authorList>
    </citation>
    <scope>NUCLEOTIDE SEQUENCE</scope>
    <source>
        <strain evidence="2">CGMCC 1.12919</strain>
    </source>
</reference>
<dbReference type="EMBL" id="BMGG01000002">
    <property type="protein sequence ID" value="GGC52472.1"/>
    <property type="molecule type" value="Genomic_DNA"/>
</dbReference>
<gene>
    <name evidence="2" type="ORF">GCM10010994_09390</name>
</gene>
<keyword evidence="1" id="KW-0472">Membrane</keyword>
<dbReference type="Proteomes" id="UP000637002">
    <property type="component" value="Unassembled WGS sequence"/>
</dbReference>
<proteinExistence type="predicted"/>
<protein>
    <submittedName>
        <fullName evidence="2">Uncharacterized protein</fullName>
    </submittedName>
</protein>
<keyword evidence="3" id="KW-1185">Reference proteome</keyword>
<dbReference type="AlphaFoldDB" id="A0A916X933"/>
<dbReference type="RefSeq" id="WP_188608002.1">
    <property type="nucleotide sequence ID" value="NZ_BMGG01000002.1"/>
</dbReference>
<organism evidence="2 3">
    <name type="scientific">Chelatococcus reniformis</name>
    <dbReference type="NCBI Taxonomy" id="1494448"/>
    <lineage>
        <taxon>Bacteria</taxon>
        <taxon>Pseudomonadati</taxon>
        <taxon>Pseudomonadota</taxon>
        <taxon>Alphaproteobacteria</taxon>
        <taxon>Hyphomicrobiales</taxon>
        <taxon>Chelatococcaceae</taxon>
        <taxon>Chelatococcus</taxon>
    </lineage>
</organism>
<reference evidence="2" key="2">
    <citation type="submission" date="2020-09" db="EMBL/GenBank/DDBJ databases">
        <authorList>
            <person name="Sun Q."/>
            <person name="Zhou Y."/>
        </authorList>
    </citation>
    <scope>NUCLEOTIDE SEQUENCE</scope>
    <source>
        <strain evidence="2">CGMCC 1.12919</strain>
    </source>
</reference>
<keyword evidence="1" id="KW-1133">Transmembrane helix</keyword>
<comment type="caution">
    <text evidence="2">The sequence shown here is derived from an EMBL/GenBank/DDBJ whole genome shotgun (WGS) entry which is preliminary data.</text>
</comment>
<accession>A0A916X933</accession>
<feature type="transmembrane region" description="Helical" evidence="1">
    <location>
        <begin position="7"/>
        <end position="26"/>
    </location>
</feature>
<keyword evidence="1" id="KW-0812">Transmembrane</keyword>